<gene>
    <name evidence="10" type="ORF">ASPZODRAFT_157007</name>
</gene>
<comment type="subcellular location">
    <subcellularLocation>
        <location evidence="1">Membrane</location>
        <topology evidence="1">Multi-pass membrane protein</topology>
    </subcellularLocation>
</comment>
<dbReference type="FunFam" id="1.20.1250.20:FF:000078">
    <property type="entry name" value="MFS maltose transporter, putative"/>
    <property type="match status" value="1"/>
</dbReference>
<dbReference type="InterPro" id="IPR036259">
    <property type="entry name" value="MFS_trans_sf"/>
</dbReference>
<name>A0A1L9SS29_9EURO</name>
<evidence type="ECO:0000256" key="2">
    <source>
        <dbReference type="ARBA" id="ARBA00010992"/>
    </source>
</evidence>
<evidence type="ECO:0000313" key="11">
    <source>
        <dbReference type="Proteomes" id="UP000184188"/>
    </source>
</evidence>
<dbReference type="InterPro" id="IPR005829">
    <property type="entry name" value="Sugar_transporter_CS"/>
</dbReference>
<feature type="transmembrane region" description="Helical" evidence="8">
    <location>
        <begin position="442"/>
        <end position="460"/>
    </location>
</feature>
<dbReference type="AlphaFoldDB" id="A0A1L9SS29"/>
<keyword evidence="5 8" id="KW-1133">Transmembrane helix</keyword>
<dbReference type="Pfam" id="PF00083">
    <property type="entry name" value="Sugar_tr"/>
    <property type="match status" value="1"/>
</dbReference>
<evidence type="ECO:0000256" key="5">
    <source>
        <dbReference type="ARBA" id="ARBA00022989"/>
    </source>
</evidence>
<evidence type="ECO:0000259" key="9">
    <source>
        <dbReference type="PROSITE" id="PS50850"/>
    </source>
</evidence>
<dbReference type="GeneID" id="34612753"/>
<dbReference type="InterPro" id="IPR003663">
    <property type="entry name" value="Sugar/inositol_transpt"/>
</dbReference>
<keyword evidence="3 7" id="KW-0813">Transport</keyword>
<dbReference type="STRING" id="1073090.A0A1L9SS29"/>
<keyword evidence="6 8" id="KW-0472">Membrane</keyword>
<dbReference type="InterPro" id="IPR005828">
    <property type="entry name" value="MFS_sugar_transport-like"/>
</dbReference>
<evidence type="ECO:0000256" key="8">
    <source>
        <dbReference type="SAM" id="Phobius"/>
    </source>
</evidence>
<protein>
    <recommendedName>
        <fullName evidence="9">Major facilitator superfamily (MFS) profile domain-containing protein</fullName>
    </recommendedName>
</protein>
<dbReference type="Proteomes" id="UP000184188">
    <property type="component" value="Unassembled WGS sequence"/>
</dbReference>
<dbReference type="Gene3D" id="1.20.1250.20">
    <property type="entry name" value="MFS general substrate transporter like domains"/>
    <property type="match status" value="1"/>
</dbReference>
<dbReference type="VEuPathDB" id="FungiDB:ASPZODRAFT_157007"/>
<comment type="similarity">
    <text evidence="2 7">Belongs to the major facilitator superfamily. Sugar transporter (TC 2.A.1.1) family.</text>
</comment>
<feature type="transmembrane region" description="Helical" evidence="8">
    <location>
        <begin position="190"/>
        <end position="208"/>
    </location>
</feature>
<accession>A0A1L9SS29</accession>
<dbReference type="PROSITE" id="PS50850">
    <property type="entry name" value="MFS"/>
    <property type="match status" value="1"/>
</dbReference>
<sequence>MARSSAAASETWRSNLKVIGYCLIVAFAATNFGFDQGETGGFFAMEQFAKDFGVYDASTDSYGLTAGSITCMYGLEIGAMALAAFASGFIGSRWGRKLGLVLCAITGLIGAALQMVASWPAQLVGRIFMGASIGLCGNFTIPYWSEAAPAGIRGIVCIFYQLFTNIPNFIGACVDQATYEMPNRWSYRIPLLTTMISPLLLLSLVWIVPESPRWLITKDRVEEARKSLRKIRGKTIPQAELDRELDEAIAFTALERELEESTSYLECLKGTDLRRTLIACLAMSGQQLTGIAFVSGYSTYFFEEVGISNSFLDTVIVDACTIAGPVSALILCRFVGRRPILLLGTFICGFSMFALSIVSQAAPNSTAAGNCLVAFTCIYSYSYGLSWGAFGPVVMGEIPSNRLRSKTISLSLTINWLWCLAIITSVPYLLSAEYANLGTKLGYLFGAMNVVLLIITWIIVPETKDRTLEEIDEMFLNAVPTKEFKSYVCTGEAAGYDIRGMNKEKERIEVVEVENA</sequence>
<evidence type="ECO:0000313" key="10">
    <source>
        <dbReference type="EMBL" id="OJJ49998.1"/>
    </source>
</evidence>
<feature type="transmembrane region" description="Helical" evidence="8">
    <location>
        <begin position="18"/>
        <end position="34"/>
    </location>
</feature>
<dbReference type="NCBIfam" id="TIGR00879">
    <property type="entry name" value="SP"/>
    <property type="match status" value="1"/>
</dbReference>
<dbReference type="PANTHER" id="PTHR48022">
    <property type="entry name" value="PLASTIDIC GLUCOSE TRANSPORTER 4"/>
    <property type="match status" value="1"/>
</dbReference>
<dbReference type="OrthoDB" id="6133115at2759"/>
<dbReference type="EMBL" id="KV878337">
    <property type="protein sequence ID" value="OJJ49998.1"/>
    <property type="molecule type" value="Genomic_DNA"/>
</dbReference>
<proteinExistence type="inferred from homology"/>
<organism evidence="10 11">
    <name type="scientific">Penicilliopsis zonata CBS 506.65</name>
    <dbReference type="NCBI Taxonomy" id="1073090"/>
    <lineage>
        <taxon>Eukaryota</taxon>
        <taxon>Fungi</taxon>
        <taxon>Dikarya</taxon>
        <taxon>Ascomycota</taxon>
        <taxon>Pezizomycotina</taxon>
        <taxon>Eurotiomycetes</taxon>
        <taxon>Eurotiomycetidae</taxon>
        <taxon>Eurotiales</taxon>
        <taxon>Aspergillaceae</taxon>
        <taxon>Penicilliopsis</taxon>
    </lineage>
</organism>
<feature type="transmembrane region" description="Helical" evidence="8">
    <location>
        <begin position="62"/>
        <end position="86"/>
    </location>
</feature>
<dbReference type="SUPFAM" id="SSF103473">
    <property type="entry name" value="MFS general substrate transporter"/>
    <property type="match status" value="1"/>
</dbReference>
<dbReference type="GO" id="GO:0016020">
    <property type="term" value="C:membrane"/>
    <property type="evidence" value="ECO:0007669"/>
    <property type="project" value="UniProtKB-SubCell"/>
</dbReference>
<evidence type="ECO:0000256" key="7">
    <source>
        <dbReference type="RuleBase" id="RU003346"/>
    </source>
</evidence>
<dbReference type="PANTHER" id="PTHR48022:SF10">
    <property type="entry name" value="MAJOR FACILITATOR SUPERFAMILY (MFS) PROFILE DOMAIN-CONTAINING PROTEIN"/>
    <property type="match status" value="1"/>
</dbReference>
<evidence type="ECO:0000256" key="1">
    <source>
        <dbReference type="ARBA" id="ARBA00004141"/>
    </source>
</evidence>
<dbReference type="InterPro" id="IPR050360">
    <property type="entry name" value="MFS_Sugar_Transporters"/>
</dbReference>
<dbReference type="PROSITE" id="PS00217">
    <property type="entry name" value="SUGAR_TRANSPORT_2"/>
    <property type="match status" value="1"/>
</dbReference>
<dbReference type="PRINTS" id="PR00171">
    <property type="entry name" value="SUGRTRNSPORT"/>
</dbReference>
<feature type="transmembrane region" description="Helical" evidence="8">
    <location>
        <begin position="367"/>
        <end position="390"/>
    </location>
</feature>
<dbReference type="InterPro" id="IPR020846">
    <property type="entry name" value="MFS_dom"/>
</dbReference>
<feature type="transmembrane region" description="Helical" evidence="8">
    <location>
        <begin position="151"/>
        <end position="170"/>
    </location>
</feature>
<evidence type="ECO:0000256" key="3">
    <source>
        <dbReference type="ARBA" id="ARBA00022448"/>
    </source>
</evidence>
<evidence type="ECO:0000256" key="6">
    <source>
        <dbReference type="ARBA" id="ARBA00023136"/>
    </source>
</evidence>
<feature type="transmembrane region" description="Helical" evidence="8">
    <location>
        <begin position="340"/>
        <end position="361"/>
    </location>
</feature>
<dbReference type="RefSeq" id="XP_022584508.1">
    <property type="nucleotide sequence ID" value="XM_022726289.1"/>
</dbReference>
<feature type="transmembrane region" description="Helical" evidence="8">
    <location>
        <begin position="123"/>
        <end position="144"/>
    </location>
</feature>
<feature type="domain" description="Major facilitator superfamily (MFS) profile" evidence="9">
    <location>
        <begin position="21"/>
        <end position="464"/>
    </location>
</feature>
<keyword evidence="11" id="KW-1185">Reference proteome</keyword>
<evidence type="ECO:0000256" key="4">
    <source>
        <dbReference type="ARBA" id="ARBA00022692"/>
    </source>
</evidence>
<dbReference type="GO" id="GO:0005351">
    <property type="term" value="F:carbohydrate:proton symporter activity"/>
    <property type="evidence" value="ECO:0007669"/>
    <property type="project" value="TreeGrafter"/>
</dbReference>
<reference evidence="11" key="1">
    <citation type="journal article" date="2017" name="Genome Biol.">
        <title>Comparative genomics reveals high biological diversity and specific adaptations in the industrially and medically important fungal genus Aspergillus.</title>
        <authorList>
            <person name="de Vries R.P."/>
            <person name="Riley R."/>
            <person name="Wiebenga A."/>
            <person name="Aguilar-Osorio G."/>
            <person name="Amillis S."/>
            <person name="Uchima C.A."/>
            <person name="Anderluh G."/>
            <person name="Asadollahi M."/>
            <person name="Askin M."/>
            <person name="Barry K."/>
            <person name="Battaglia E."/>
            <person name="Bayram O."/>
            <person name="Benocci T."/>
            <person name="Braus-Stromeyer S.A."/>
            <person name="Caldana C."/>
            <person name="Canovas D."/>
            <person name="Cerqueira G.C."/>
            <person name="Chen F."/>
            <person name="Chen W."/>
            <person name="Choi C."/>
            <person name="Clum A."/>
            <person name="Dos Santos R.A."/>
            <person name="Damasio A.R."/>
            <person name="Diallinas G."/>
            <person name="Emri T."/>
            <person name="Fekete E."/>
            <person name="Flipphi M."/>
            <person name="Freyberg S."/>
            <person name="Gallo A."/>
            <person name="Gournas C."/>
            <person name="Habgood R."/>
            <person name="Hainaut M."/>
            <person name="Harispe M.L."/>
            <person name="Henrissat B."/>
            <person name="Hilden K.S."/>
            <person name="Hope R."/>
            <person name="Hossain A."/>
            <person name="Karabika E."/>
            <person name="Karaffa L."/>
            <person name="Karanyi Z."/>
            <person name="Krasevec N."/>
            <person name="Kuo A."/>
            <person name="Kusch H."/>
            <person name="LaButti K."/>
            <person name="Lagendijk E.L."/>
            <person name="Lapidus A."/>
            <person name="Levasseur A."/>
            <person name="Lindquist E."/>
            <person name="Lipzen A."/>
            <person name="Logrieco A.F."/>
            <person name="MacCabe A."/>
            <person name="Maekelae M.R."/>
            <person name="Malavazi I."/>
            <person name="Melin P."/>
            <person name="Meyer V."/>
            <person name="Mielnichuk N."/>
            <person name="Miskei M."/>
            <person name="Molnar A.P."/>
            <person name="Mule G."/>
            <person name="Ngan C.Y."/>
            <person name="Orejas M."/>
            <person name="Orosz E."/>
            <person name="Ouedraogo J.P."/>
            <person name="Overkamp K.M."/>
            <person name="Park H.-S."/>
            <person name="Perrone G."/>
            <person name="Piumi F."/>
            <person name="Punt P.J."/>
            <person name="Ram A.F."/>
            <person name="Ramon A."/>
            <person name="Rauscher S."/>
            <person name="Record E."/>
            <person name="Riano-Pachon D.M."/>
            <person name="Robert V."/>
            <person name="Roehrig J."/>
            <person name="Ruller R."/>
            <person name="Salamov A."/>
            <person name="Salih N.S."/>
            <person name="Samson R.A."/>
            <person name="Sandor E."/>
            <person name="Sanguinetti M."/>
            <person name="Schuetze T."/>
            <person name="Sepcic K."/>
            <person name="Shelest E."/>
            <person name="Sherlock G."/>
            <person name="Sophianopoulou V."/>
            <person name="Squina F.M."/>
            <person name="Sun H."/>
            <person name="Susca A."/>
            <person name="Todd R.B."/>
            <person name="Tsang A."/>
            <person name="Unkles S.E."/>
            <person name="van de Wiele N."/>
            <person name="van Rossen-Uffink D."/>
            <person name="Oliveira J.V."/>
            <person name="Vesth T.C."/>
            <person name="Visser J."/>
            <person name="Yu J.-H."/>
            <person name="Zhou M."/>
            <person name="Andersen M.R."/>
            <person name="Archer D.B."/>
            <person name="Baker S.E."/>
            <person name="Benoit I."/>
            <person name="Brakhage A.A."/>
            <person name="Braus G.H."/>
            <person name="Fischer R."/>
            <person name="Frisvad J.C."/>
            <person name="Goldman G.H."/>
            <person name="Houbraken J."/>
            <person name="Oakley B."/>
            <person name="Pocsi I."/>
            <person name="Scazzocchio C."/>
            <person name="Seiboth B."/>
            <person name="vanKuyk P.A."/>
            <person name="Wortman J."/>
            <person name="Dyer P.S."/>
            <person name="Grigoriev I.V."/>
        </authorList>
    </citation>
    <scope>NUCLEOTIDE SEQUENCE [LARGE SCALE GENOMIC DNA]</scope>
    <source>
        <strain evidence="11">CBS 506.65</strain>
    </source>
</reference>
<feature type="transmembrane region" description="Helical" evidence="8">
    <location>
        <begin position="98"/>
        <end position="117"/>
    </location>
</feature>
<feature type="transmembrane region" description="Helical" evidence="8">
    <location>
        <begin position="410"/>
        <end position="430"/>
    </location>
</feature>
<keyword evidence="4 8" id="KW-0812">Transmembrane</keyword>